<dbReference type="RefSeq" id="XP_019914165.1">
    <property type="nucleotide sequence ID" value="XM_020058579.1"/>
</dbReference>
<name>A0A1B1DXK5_9APIC</name>
<dbReference type="VEuPathDB" id="PlasmoDB:PCOAH_00017700"/>
<feature type="transmembrane region" description="Helical" evidence="2">
    <location>
        <begin position="261"/>
        <end position="282"/>
    </location>
</feature>
<dbReference type="Proteomes" id="UP000092716">
    <property type="component" value="Chromosome 7"/>
</dbReference>
<feature type="compositionally biased region" description="Low complexity" evidence="1">
    <location>
        <begin position="324"/>
        <end position="335"/>
    </location>
</feature>
<keyword evidence="4" id="KW-1185">Reference proteome</keyword>
<protein>
    <submittedName>
        <fullName evidence="3">KIR protein</fullName>
    </submittedName>
</protein>
<keyword evidence="2" id="KW-0812">Transmembrane</keyword>
<dbReference type="EMBL" id="CP016245">
    <property type="protein sequence ID" value="ANQ07470.1"/>
    <property type="molecule type" value="Genomic_DNA"/>
</dbReference>
<organism evidence="3 4">
    <name type="scientific">Plasmodium coatneyi</name>
    <dbReference type="NCBI Taxonomy" id="208452"/>
    <lineage>
        <taxon>Eukaryota</taxon>
        <taxon>Sar</taxon>
        <taxon>Alveolata</taxon>
        <taxon>Apicomplexa</taxon>
        <taxon>Aconoidasida</taxon>
        <taxon>Haemosporida</taxon>
        <taxon>Plasmodiidae</taxon>
        <taxon>Plasmodium</taxon>
    </lineage>
</organism>
<evidence type="ECO:0000256" key="2">
    <source>
        <dbReference type="SAM" id="Phobius"/>
    </source>
</evidence>
<dbReference type="GeneID" id="30908496"/>
<reference evidence="4" key="1">
    <citation type="submission" date="2016-06" db="EMBL/GenBank/DDBJ databases">
        <title>First high quality genome sequence of Plasmodium coatneyi using continuous long reads from single molecule, real-time sequencing.</title>
        <authorList>
            <person name="Chien J.-T."/>
            <person name="Pakala S.B."/>
            <person name="Geraldo J.A."/>
            <person name="Lapp S.A."/>
            <person name="Barnwell J.W."/>
            <person name="Kissinger J.C."/>
            <person name="Galinski M.R."/>
            <person name="Humphrey J.C."/>
        </authorList>
    </citation>
    <scope>NUCLEOTIDE SEQUENCE [LARGE SCALE GENOMIC DNA]</scope>
    <source>
        <strain evidence="4">Hackeri</strain>
    </source>
</reference>
<dbReference type="OrthoDB" id="381419at2759"/>
<proteinExistence type="predicted"/>
<dbReference type="KEGG" id="pcot:PCOAH_00017700"/>
<keyword evidence="2" id="KW-0472">Membrane</keyword>
<evidence type="ECO:0000313" key="3">
    <source>
        <dbReference type="EMBL" id="ANQ07470.1"/>
    </source>
</evidence>
<evidence type="ECO:0000256" key="1">
    <source>
        <dbReference type="SAM" id="MobiDB-lite"/>
    </source>
</evidence>
<accession>A0A1B1DXK5</accession>
<dbReference type="InterPro" id="IPR008780">
    <property type="entry name" value="Plasmodium_Vir"/>
</dbReference>
<feature type="region of interest" description="Disordered" evidence="1">
    <location>
        <begin position="324"/>
        <end position="381"/>
    </location>
</feature>
<feature type="compositionally biased region" description="Low complexity" evidence="1">
    <location>
        <begin position="360"/>
        <end position="375"/>
    </location>
</feature>
<sequence length="381" mass="42530">MVQALSSFEGTTGILGEADLGILPSREKYHKFNSEKGKCGSSCGTCTEVKSKLSECKHIKQDTTNIMNGWCYAELNWSGGSDDEYCSAFYFWLGDIVSKTLSATSSEVGDTNSFSSTMSCAYTAFEKSEMSNNCKILYNNTTTTLTKEEFDRRKKMFDYSKDHEQIRTQIEGAQKYKYHCTKTYYDYVDDILTTYDTMKAICPESGASSSPSYDAAYCTKFKTLFVGYDHSTMEELKTKLVQVTKPASPGSSFMNSSEVNIPAAVSSILGVMGLPALGFFLYKYTSLPSLISNTFFRGGGSNRKRRTTARNEFDTLTSMDTSTLYSTDLSTTETDNSTIYGETSRRSRPPPSQGGRRTGAGRTNNNRRNGNNRNNIRYQRM</sequence>
<dbReference type="Pfam" id="PF05795">
    <property type="entry name" value="Plasmodium_Vir"/>
    <property type="match status" value="1"/>
</dbReference>
<evidence type="ECO:0000313" key="4">
    <source>
        <dbReference type="Proteomes" id="UP000092716"/>
    </source>
</evidence>
<keyword evidence="2" id="KW-1133">Transmembrane helix</keyword>
<dbReference type="AlphaFoldDB" id="A0A1B1DXK5"/>
<gene>
    <name evidence="3" type="ORF">PCOAH_00017700</name>
</gene>